<dbReference type="Gene3D" id="3.30.497.10">
    <property type="entry name" value="Antithrombin, subunit I, domain 2"/>
    <property type="match status" value="2"/>
</dbReference>
<dbReference type="Pfam" id="PF00079">
    <property type="entry name" value="Serpin"/>
    <property type="match status" value="1"/>
</dbReference>
<dbReference type="InterPro" id="IPR042178">
    <property type="entry name" value="Serpin_sf_1"/>
</dbReference>
<gene>
    <name evidence="7" type="ORF">PV327_007613</name>
</gene>
<dbReference type="Gene3D" id="2.30.39.10">
    <property type="entry name" value="Alpha-1-antitrypsin, domain 1"/>
    <property type="match status" value="1"/>
</dbReference>
<protein>
    <recommendedName>
        <fullName evidence="6">Serpin domain-containing protein</fullName>
    </recommendedName>
</protein>
<dbReference type="Proteomes" id="UP001168972">
    <property type="component" value="Unassembled WGS sequence"/>
</dbReference>
<dbReference type="SMART" id="SM00093">
    <property type="entry name" value="SERPIN"/>
    <property type="match status" value="1"/>
</dbReference>
<keyword evidence="8" id="KW-1185">Reference proteome</keyword>
<dbReference type="GO" id="GO:0005615">
    <property type="term" value="C:extracellular space"/>
    <property type="evidence" value="ECO:0007669"/>
    <property type="project" value="InterPro"/>
</dbReference>
<feature type="chain" id="PRO_5041348186" description="Serpin domain-containing protein" evidence="5">
    <location>
        <begin position="20"/>
        <end position="366"/>
    </location>
</feature>
<dbReference type="EMBL" id="JAQQBR010000004">
    <property type="protein sequence ID" value="KAK0178750.1"/>
    <property type="molecule type" value="Genomic_DNA"/>
</dbReference>
<comment type="caution">
    <text evidence="7">The sequence shown here is derived from an EMBL/GenBank/DDBJ whole genome shotgun (WGS) entry which is preliminary data.</text>
</comment>
<proteinExistence type="inferred from homology"/>
<keyword evidence="3" id="KW-0722">Serine protease inhibitor</keyword>
<evidence type="ECO:0000313" key="7">
    <source>
        <dbReference type="EMBL" id="KAK0178750.1"/>
    </source>
</evidence>
<evidence type="ECO:0000256" key="5">
    <source>
        <dbReference type="SAM" id="SignalP"/>
    </source>
</evidence>
<dbReference type="AlphaFoldDB" id="A0AA39KYT7"/>
<dbReference type="PANTHER" id="PTHR11461">
    <property type="entry name" value="SERINE PROTEASE INHIBITOR, SERPIN"/>
    <property type="match status" value="1"/>
</dbReference>
<keyword evidence="2" id="KW-0646">Protease inhibitor</keyword>
<evidence type="ECO:0000259" key="6">
    <source>
        <dbReference type="SMART" id="SM00093"/>
    </source>
</evidence>
<dbReference type="InterPro" id="IPR042185">
    <property type="entry name" value="Serpin_sf_2"/>
</dbReference>
<feature type="signal peptide" evidence="5">
    <location>
        <begin position="1"/>
        <end position="19"/>
    </location>
</feature>
<dbReference type="SUPFAM" id="SSF56574">
    <property type="entry name" value="Serpins"/>
    <property type="match status" value="1"/>
</dbReference>
<sequence length="366" mass="42121">MNYFSSFLLVFISVLSVLSSNIVESLENQEIQFIRSGLNHFSVNFYKTLARKEKGNFVCSPISAHILGVMTIYGTDSFRKLELSNPSNISESEILLLQSYSQWFTNLKNAPNTEFSTANRLYIHNEFPTNSFEKLTEIFRSKIKIVNFKDTFRTTRNDLKDMELAMVSTGFFKGDWLYPFNYLQNRIFNVSKTEDVVVVVMCDTAPYNYGSIPHIDAKYIELPYGLDERNNLFSMYIIMPNDIDGLDAITEKLHEIDFATLNAPKRIVDVYIPKFKIETKLGFGAGMSDHFYNRIYQRYLKISAVIQKSFINVDVKGSESAYATFLEITLVKEPTEINVDRPFIAVIVSKVESIPLMWARITNPLE</sequence>
<reference evidence="7" key="2">
    <citation type="submission" date="2023-03" db="EMBL/GenBank/DDBJ databases">
        <authorList>
            <person name="Inwood S.N."/>
            <person name="Skelly J.G."/>
            <person name="Guhlin J."/>
            <person name="Harrop T.W.R."/>
            <person name="Goldson S.G."/>
            <person name="Dearden P.K."/>
        </authorList>
    </citation>
    <scope>NUCLEOTIDE SEQUENCE</scope>
    <source>
        <strain evidence="7">Lincoln</strain>
        <tissue evidence="7">Whole body</tissue>
    </source>
</reference>
<dbReference type="PANTHER" id="PTHR11461:SF211">
    <property type="entry name" value="GH10112P-RELATED"/>
    <property type="match status" value="1"/>
</dbReference>
<keyword evidence="5" id="KW-0732">Signal</keyword>
<organism evidence="7 8">
    <name type="scientific">Microctonus hyperodae</name>
    <name type="common">Parasitoid wasp</name>
    <dbReference type="NCBI Taxonomy" id="165561"/>
    <lineage>
        <taxon>Eukaryota</taxon>
        <taxon>Metazoa</taxon>
        <taxon>Ecdysozoa</taxon>
        <taxon>Arthropoda</taxon>
        <taxon>Hexapoda</taxon>
        <taxon>Insecta</taxon>
        <taxon>Pterygota</taxon>
        <taxon>Neoptera</taxon>
        <taxon>Endopterygota</taxon>
        <taxon>Hymenoptera</taxon>
        <taxon>Apocrita</taxon>
        <taxon>Ichneumonoidea</taxon>
        <taxon>Braconidae</taxon>
        <taxon>Euphorinae</taxon>
        <taxon>Microctonus</taxon>
    </lineage>
</organism>
<accession>A0AA39KYT7</accession>
<evidence type="ECO:0000313" key="8">
    <source>
        <dbReference type="Proteomes" id="UP001168972"/>
    </source>
</evidence>
<reference evidence="7" key="1">
    <citation type="journal article" date="2023" name="bioRxiv">
        <title>Scaffold-level genome assemblies of two parasitoid biocontrol wasps reveal the parthenogenesis mechanism and an associated novel virus.</title>
        <authorList>
            <person name="Inwood S."/>
            <person name="Skelly J."/>
            <person name="Guhlin J."/>
            <person name="Harrop T."/>
            <person name="Goldson S."/>
            <person name="Dearden P."/>
        </authorList>
    </citation>
    <scope>NUCLEOTIDE SEQUENCE</scope>
    <source>
        <strain evidence="7">Lincoln</strain>
        <tissue evidence="7">Whole body</tissue>
    </source>
</reference>
<evidence type="ECO:0000256" key="1">
    <source>
        <dbReference type="ARBA" id="ARBA00009500"/>
    </source>
</evidence>
<comment type="similarity">
    <text evidence="1 4">Belongs to the serpin family.</text>
</comment>
<dbReference type="InterPro" id="IPR036186">
    <property type="entry name" value="Serpin_sf"/>
</dbReference>
<evidence type="ECO:0000256" key="4">
    <source>
        <dbReference type="RuleBase" id="RU000411"/>
    </source>
</evidence>
<evidence type="ECO:0000256" key="2">
    <source>
        <dbReference type="ARBA" id="ARBA00022690"/>
    </source>
</evidence>
<dbReference type="GO" id="GO:0004867">
    <property type="term" value="F:serine-type endopeptidase inhibitor activity"/>
    <property type="evidence" value="ECO:0007669"/>
    <property type="project" value="UniProtKB-KW"/>
</dbReference>
<dbReference type="InterPro" id="IPR000215">
    <property type="entry name" value="Serpin_fam"/>
</dbReference>
<name>A0AA39KYT7_MICHY</name>
<feature type="domain" description="Serpin" evidence="6">
    <location>
        <begin position="43"/>
        <end position="364"/>
    </location>
</feature>
<dbReference type="InterPro" id="IPR023796">
    <property type="entry name" value="Serpin_dom"/>
</dbReference>
<evidence type="ECO:0000256" key="3">
    <source>
        <dbReference type="ARBA" id="ARBA00022900"/>
    </source>
</evidence>